<dbReference type="EnsemblMetazoa" id="AMEC015697-RA">
    <property type="protein sequence ID" value="AMEC015697-PA"/>
    <property type="gene ID" value="AMEC015697"/>
</dbReference>
<reference evidence="3" key="2">
    <citation type="submission" date="2020-05" db="UniProtKB">
        <authorList>
            <consortium name="EnsemblMetazoa"/>
        </authorList>
    </citation>
    <scope>IDENTIFICATION</scope>
    <source>
        <strain evidence="3">CM1001059</strain>
    </source>
</reference>
<dbReference type="VEuPathDB" id="VectorBase:AMEC015697"/>
<keyword evidence="4" id="KW-1185">Reference proteome</keyword>
<feature type="transmembrane region" description="Helical" evidence="2">
    <location>
        <begin position="270"/>
        <end position="290"/>
    </location>
</feature>
<sequence>MWTEVEQQLQQRGRSDVAPEEQLLDRVARHVAQGGQQLEQRPVPVRRPWPAGTDVGRERFLRAFLQRPDRRNLADRFGRAGRRRGRYVRTVAAHARDARFRVELALVQHDRAQIDVLVRVDAQRRQLGENLLEDLDLLHEKVAHGAGFAPVVVQILVRDQQLAEVNWREVLGHGEDEELAPRLLEQHELVRHRELRERGQALEEVDVHEEQLGGRLPDRVNRDERMGRRYASCPGEQGRRWQIRTGGRCRWWRCEERVASERQIQPHRRLLVMVVPVMMMVMMGMVVAGVRDRDAGR</sequence>
<reference evidence="4" key="1">
    <citation type="submission" date="2014-01" db="EMBL/GenBank/DDBJ databases">
        <title>The Genome Sequence of Anopheles melas CM1001059_A (V2).</title>
        <authorList>
            <consortium name="The Broad Institute Genomics Platform"/>
            <person name="Neafsey D.E."/>
            <person name="Besansky N."/>
            <person name="Howell P."/>
            <person name="Walton C."/>
            <person name="Young S.K."/>
            <person name="Zeng Q."/>
            <person name="Gargeya S."/>
            <person name="Fitzgerald M."/>
            <person name="Haas B."/>
            <person name="Abouelleil A."/>
            <person name="Allen A.W."/>
            <person name="Alvarado L."/>
            <person name="Arachchi H.M."/>
            <person name="Berlin A.M."/>
            <person name="Chapman S.B."/>
            <person name="Gainer-Dewar J."/>
            <person name="Goldberg J."/>
            <person name="Griggs A."/>
            <person name="Gujja S."/>
            <person name="Hansen M."/>
            <person name="Howarth C."/>
            <person name="Imamovic A."/>
            <person name="Ireland A."/>
            <person name="Larimer J."/>
            <person name="McCowan C."/>
            <person name="Murphy C."/>
            <person name="Pearson M."/>
            <person name="Poon T.W."/>
            <person name="Priest M."/>
            <person name="Roberts A."/>
            <person name="Saif S."/>
            <person name="Shea T."/>
            <person name="Sisk P."/>
            <person name="Sykes S."/>
            <person name="Wortman J."/>
            <person name="Nusbaum C."/>
            <person name="Birren B."/>
        </authorList>
    </citation>
    <scope>NUCLEOTIDE SEQUENCE [LARGE SCALE GENOMIC DNA]</scope>
    <source>
        <strain evidence="4">CM1001059</strain>
    </source>
</reference>
<evidence type="ECO:0000313" key="3">
    <source>
        <dbReference type="EnsemblMetazoa" id="AMEC015697-PA"/>
    </source>
</evidence>
<proteinExistence type="predicted"/>
<keyword evidence="2" id="KW-0812">Transmembrane</keyword>
<feature type="compositionally biased region" description="Polar residues" evidence="1">
    <location>
        <begin position="1"/>
        <end position="12"/>
    </location>
</feature>
<evidence type="ECO:0000256" key="1">
    <source>
        <dbReference type="SAM" id="MobiDB-lite"/>
    </source>
</evidence>
<dbReference type="Proteomes" id="UP000075902">
    <property type="component" value="Unassembled WGS sequence"/>
</dbReference>
<evidence type="ECO:0000256" key="2">
    <source>
        <dbReference type="SAM" id="Phobius"/>
    </source>
</evidence>
<protein>
    <submittedName>
        <fullName evidence="3">Uncharacterized protein</fullName>
    </submittedName>
</protein>
<keyword evidence="2" id="KW-1133">Transmembrane helix</keyword>
<organism evidence="3 4">
    <name type="scientific">Anopheles melas</name>
    <dbReference type="NCBI Taxonomy" id="34690"/>
    <lineage>
        <taxon>Eukaryota</taxon>
        <taxon>Metazoa</taxon>
        <taxon>Ecdysozoa</taxon>
        <taxon>Arthropoda</taxon>
        <taxon>Hexapoda</taxon>
        <taxon>Insecta</taxon>
        <taxon>Pterygota</taxon>
        <taxon>Neoptera</taxon>
        <taxon>Endopterygota</taxon>
        <taxon>Diptera</taxon>
        <taxon>Nematocera</taxon>
        <taxon>Culicoidea</taxon>
        <taxon>Culicidae</taxon>
        <taxon>Anophelinae</taxon>
        <taxon>Anopheles</taxon>
    </lineage>
</organism>
<dbReference type="AlphaFoldDB" id="A0A182U876"/>
<name>A0A182U876_9DIPT</name>
<accession>A0A182U876</accession>
<keyword evidence="2" id="KW-0472">Membrane</keyword>
<evidence type="ECO:0000313" key="4">
    <source>
        <dbReference type="Proteomes" id="UP000075902"/>
    </source>
</evidence>
<feature type="region of interest" description="Disordered" evidence="1">
    <location>
        <begin position="1"/>
        <end position="20"/>
    </location>
</feature>